<reference evidence="3" key="1">
    <citation type="submission" date="2018-03" db="EMBL/GenBank/DDBJ databases">
        <authorList>
            <person name="Sun L."/>
            <person name="Liu H."/>
            <person name="Chen W."/>
            <person name="Huang K."/>
            <person name="Liu W."/>
            <person name="Gao X."/>
        </authorList>
    </citation>
    <scope>NUCLEOTIDE SEQUENCE [LARGE SCALE GENOMIC DNA]</scope>
    <source>
        <strain evidence="3">SH9</strain>
    </source>
</reference>
<dbReference type="PANTHER" id="PTHR43664:SF1">
    <property type="entry name" value="BETA-METHYLMALYL-COA DEHYDRATASE"/>
    <property type="match status" value="1"/>
</dbReference>
<dbReference type="Pfam" id="PF01575">
    <property type="entry name" value="MaoC_dehydratas"/>
    <property type="match status" value="1"/>
</dbReference>
<comment type="caution">
    <text evidence="2">The sequence shown here is derived from an EMBL/GenBank/DDBJ whole genome shotgun (WGS) entry which is preliminary data.</text>
</comment>
<dbReference type="EMBL" id="PVZS01000001">
    <property type="protein sequence ID" value="PSC06838.1"/>
    <property type="molecule type" value="Genomic_DNA"/>
</dbReference>
<dbReference type="OrthoDB" id="9797938at2"/>
<feature type="domain" description="MaoC-like" evidence="1">
    <location>
        <begin position="18"/>
        <end position="113"/>
    </location>
</feature>
<gene>
    <name evidence="2" type="ORF">SLNSH_00145</name>
</gene>
<dbReference type="PANTHER" id="PTHR43664">
    <property type="entry name" value="MONOAMINE OXIDASE-RELATED"/>
    <property type="match status" value="1"/>
</dbReference>
<dbReference type="CDD" id="cd03454">
    <property type="entry name" value="YdeM"/>
    <property type="match status" value="1"/>
</dbReference>
<evidence type="ECO:0000313" key="3">
    <source>
        <dbReference type="Proteomes" id="UP000239772"/>
    </source>
</evidence>
<proteinExistence type="predicted"/>
<dbReference type="AlphaFoldDB" id="A0A2T1HZ32"/>
<keyword evidence="3" id="KW-1185">Reference proteome</keyword>
<dbReference type="Proteomes" id="UP000239772">
    <property type="component" value="Unassembled WGS sequence"/>
</dbReference>
<dbReference type="Gene3D" id="3.10.129.10">
    <property type="entry name" value="Hotdog Thioesterase"/>
    <property type="match status" value="1"/>
</dbReference>
<evidence type="ECO:0000259" key="1">
    <source>
        <dbReference type="Pfam" id="PF01575"/>
    </source>
</evidence>
<sequence>MPRLTFEDFEPGAVTTYGSYPVTREEIIAFASQFDPQPMHLDEAAAAGTILGGLGASGWHTCSMLMRMLYDHVLADSSGMGAGGIDEAKWKRPVRPGDVLSVRQTVLDKRASSRGDRGYVRFRFEVLNQAGQVVLEQNNSIIFGVRRPEAA</sequence>
<name>A0A2T1HZ32_9HYPH</name>
<dbReference type="InterPro" id="IPR029069">
    <property type="entry name" value="HotDog_dom_sf"/>
</dbReference>
<evidence type="ECO:0000313" key="2">
    <source>
        <dbReference type="EMBL" id="PSC06838.1"/>
    </source>
</evidence>
<accession>A0A2T1HZ32</accession>
<dbReference type="RefSeq" id="WP_106334623.1">
    <property type="nucleotide sequence ID" value="NZ_PVZS01000001.1"/>
</dbReference>
<dbReference type="InterPro" id="IPR052342">
    <property type="entry name" value="MCH/BMMD"/>
</dbReference>
<organism evidence="2 3">
    <name type="scientific">Alsobacter soli</name>
    <dbReference type="NCBI Taxonomy" id="2109933"/>
    <lineage>
        <taxon>Bacteria</taxon>
        <taxon>Pseudomonadati</taxon>
        <taxon>Pseudomonadota</taxon>
        <taxon>Alphaproteobacteria</taxon>
        <taxon>Hyphomicrobiales</taxon>
        <taxon>Alsobacteraceae</taxon>
        <taxon>Alsobacter</taxon>
    </lineage>
</organism>
<dbReference type="SUPFAM" id="SSF54637">
    <property type="entry name" value="Thioesterase/thiol ester dehydrase-isomerase"/>
    <property type="match status" value="1"/>
</dbReference>
<protein>
    <recommendedName>
        <fullName evidence="1">MaoC-like domain-containing protein</fullName>
    </recommendedName>
</protein>
<dbReference type="InterPro" id="IPR002539">
    <property type="entry name" value="MaoC-like_dom"/>
</dbReference>